<dbReference type="InterPro" id="IPR004358">
    <property type="entry name" value="Sig_transdc_His_kin-like_C"/>
</dbReference>
<dbReference type="PRINTS" id="PR00344">
    <property type="entry name" value="BCTRLSENSOR"/>
</dbReference>
<dbReference type="PANTHER" id="PTHR45436">
    <property type="entry name" value="SENSOR HISTIDINE KINASE YKOH"/>
    <property type="match status" value="1"/>
</dbReference>
<dbReference type="SMART" id="SM00304">
    <property type="entry name" value="HAMP"/>
    <property type="match status" value="1"/>
</dbReference>
<evidence type="ECO:0000256" key="6">
    <source>
        <dbReference type="ARBA" id="ARBA00022692"/>
    </source>
</evidence>
<keyword evidence="4" id="KW-0597">Phosphoprotein</keyword>
<keyword evidence="9" id="KW-0902">Two-component regulatory system</keyword>
<evidence type="ECO:0000313" key="15">
    <source>
        <dbReference type="Proteomes" id="UP000632063"/>
    </source>
</evidence>
<keyword evidence="15" id="KW-1185">Reference proteome</keyword>
<dbReference type="GO" id="GO:0016301">
    <property type="term" value="F:kinase activity"/>
    <property type="evidence" value="ECO:0007669"/>
    <property type="project" value="UniProtKB-KW"/>
</dbReference>
<comment type="caution">
    <text evidence="14">The sequence shown here is derived from an EMBL/GenBank/DDBJ whole genome shotgun (WGS) entry which is preliminary data.</text>
</comment>
<keyword evidence="8 11" id="KW-1133">Transmembrane helix</keyword>
<evidence type="ECO:0000259" key="12">
    <source>
        <dbReference type="PROSITE" id="PS50109"/>
    </source>
</evidence>
<feature type="domain" description="Histidine kinase" evidence="12">
    <location>
        <begin position="276"/>
        <end position="493"/>
    </location>
</feature>
<evidence type="ECO:0000256" key="11">
    <source>
        <dbReference type="SAM" id="Phobius"/>
    </source>
</evidence>
<feature type="transmembrane region" description="Helical" evidence="11">
    <location>
        <begin position="190"/>
        <end position="213"/>
    </location>
</feature>
<reference evidence="14 15" key="2">
    <citation type="journal article" date="2021" name="Int. J. Syst. Evol. Microbiol.">
        <title>Roseibium litorale sp. nov., isolated from a tidal flat sediment and proposal for the reclassification of Labrenzia polysiphoniae as Roseibium polysiphoniae comb. nov.</title>
        <authorList>
            <person name="Liu Y."/>
            <person name="Pei T."/>
            <person name="Du J."/>
            <person name="Chao M."/>
            <person name="Deng M.R."/>
            <person name="Zhu H."/>
        </authorList>
    </citation>
    <scope>NUCLEOTIDE SEQUENCE [LARGE SCALE GENOMIC DNA]</scope>
    <source>
        <strain evidence="14 15">4C16A</strain>
    </source>
</reference>
<dbReference type="Gene3D" id="3.30.565.10">
    <property type="entry name" value="Histidine kinase-like ATPase, C-terminal domain"/>
    <property type="match status" value="1"/>
</dbReference>
<keyword evidence="5" id="KW-0808">Transferase</keyword>
<gene>
    <name evidence="14" type="ORF">IG616_18130</name>
</gene>
<evidence type="ECO:0000256" key="5">
    <source>
        <dbReference type="ARBA" id="ARBA00022679"/>
    </source>
</evidence>
<organism evidence="14 15">
    <name type="scientific">Roseibium litorale</name>
    <dbReference type="NCBI Taxonomy" id="2803841"/>
    <lineage>
        <taxon>Bacteria</taxon>
        <taxon>Pseudomonadati</taxon>
        <taxon>Pseudomonadota</taxon>
        <taxon>Alphaproteobacteria</taxon>
        <taxon>Hyphomicrobiales</taxon>
        <taxon>Stappiaceae</taxon>
        <taxon>Roseibium</taxon>
    </lineage>
</organism>
<evidence type="ECO:0000313" key="14">
    <source>
        <dbReference type="EMBL" id="MBD8893468.1"/>
    </source>
</evidence>
<accession>A0ABR9CRH6</accession>
<comment type="subcellular location">
    <subcellularLocation>
        <location evidence="2">Membrane</location>
    </subcellularLocation>
</comment>
<dbReference type="Gene3D" id="1.10.287.130">
    <property type="match status" value="1"/>
</dbReference>
<dbReference type="Proteomes" id="UP000632063">
    <property type="component" value="Unassembled WGS sequence"/>
</dbReference>
<evidence type="ECO:0000256" key="9">
    <source>
        <dbReference type="ARBA" id="ARBA00023012"/>
    </source>
</evidence>
<dbReference type="PROSITE" id="PS50885">
    <property type="entry name" value="HAMP"/>
    <property type="match status" value="1"/>
</dbReference>
<dbReference type="PANTHER" id="PTHR45436:SF8">
    <property type="entry name" value="HISTIDINE KINASE"/>
    <property type="match status" value="1"/>
</dbReference>
<dbReference type="PROSITE" id="PS50109">
    <property type="entry name" value="HIS_KIN"/>
    <property type="match status" value="1"/>
</dbReference>
<evidence type="ECO:0000256" key="8">
    <source>
        <dbReference type="ARBA" id="ARBA00022989"/>
    </source>
</evidence>
<dbReference type="Gene3D" id="6.10.340.10">
    <property type="match status" value="1"/>
</dbReference>
<dbReference type="Pfam" id="PF00672">
    <property type="entry name" value="HAMP"/>
    <property type="match status" value="1"/>
</dbReference>
<dbReference type="CDD" id="cd00082">
    <property type="entry name" value="HisKA"/>
    <property type="match status" value="1"/>
</dbReference>
<evidence type="ECO:0000256" key="4">
    <source>
        <dbReference type="ARBA" id="ARBA00022553"/>
    </source>
</evidence>
<dbReference type="CDD" id="cd06225">
    <property type="entry name" value="HAMP"/>
    <property type="match status" value="1"/>
</dbReference>
<dbReference type="InterPro" id="IPR003594">
    <property type="entry name" value="HATPase_dom"/>
</dbReference>
<dbReference type="SUPFAM" id="SSF158472">
    <property type="entry name" value="HAMP domain-like"/>
    <property type="match status" value="1"/>
</dbReference>
<dbReference type="SUPFAM" id="SSF55874">
    <property type="entry name" value="ATPase domain of HSP90 chaperone/DNA topoisomerase II/histidine kinase"/>
    <property type="match status" value="1"/>
</dbReference>
<feature type="domain" description="HAMP" evidence="13">
    <location>
        <begin position="215"/>
        <end position="268"/>
    </location>
</feature>
<dbReference type="Pfam" id="PF00512">
    <property type="entry name" value="HisKA"/>
    <property type="match status" value="1"/>
</dbReference>
<evidence type="ECO:0000256" key="10">
    <source>
        <dbReference type="ARBA" id="ARBA00023136"/>
    </source>
</evidence>
<dbReference type="InterPro" id="IPR050428">
    <property type="entry name" value="TCS_sensor_his_kinase"/>
</dbReference>
<comment type="catalytic activity">
    <reaction evidence="1">
        <text>ATP + protein L-histidine = ADP + protein N-phospho-L-histidine.</text>
        <dbReference type="EC" id="2.7.13.3"/>
    </reaction>
</comment>
<dbReference type="SMART" id="SM00388">
    <property type="entry name" value="HisKA"/>
    <property type="match status" value="1"/>
</dbReference>
<evidence type="ECO:0000259" key="13">
    <source>
        <dbReference type="PROSITE" id="PS50885"/>
    </source>
</evidence>
<dbReference type="SUPFAM" id="SSF47384">
    <property type="entry name" value="Homodimeric domain of signal transducing histidine kinase"/>
    <property type="match status" value="1"/>
</dbReference>
<evidence type="ECO:0000256" key="1">
    <source>
        <dbReference type="ARBA" id="ARBA00000085"/>
    </source>
</evidence>
<dbReference type="CDD" id="cd00075">
    <property type="entry name" value="HATPase"/>
    <property type="match status" value="1"/>
</dbReference>
<dbReference type="SMART" id="SM00387">
    <property type="entry name" value="HATPase_c"/>
    <property type="match status" value="1"/>
</dbReference>
<reference evidence="15" key="1">
    <citation type="submission" date="2020-09" db="EMBL/GenBank/DDBJ databases">
        <title>The genome sequence of strain Labrenzia suaedae 4C16A.</title>
        <authorList>
            <person name="Liu Y."/>
        </authorList>
    </citation>
    <scope>NUCLEOTIDE SEQUENCE [LARGE SCALE GENOMIC DNA]</scope>
    <source>
        <strain evidence="15">4C16A</strain>
    </source>
</reference>
<keyword evidence="7 14" id="KW-0418">Kinase</keyword>
<evidence type="ECO:0000256" key="7">
    <source>
        <dbReference type="ARBA" id="ARBA00022777"/>
    </source>
</evidence>
<protein>
    <recommendedName>
        <fullName evidence="3">histidine kinase</fullName>
        <ecNumber evidence="3">2.7.13.3</ecNumber>
    </recommendedName>
</protein>
<feature type="transmembrane region" description="Helical" evidence="11">
    <location>
        <begin position="42"/>
        <end position="64"/>
    </location>
</feature>
<sequence>MCISPGCGRRSTRISTSRCCTPSAARGTRSVTRLTRILRTTAFKLALLYIAVFTGLSGFLLLYISQSTRQLMDTQVSQTVDAEISGLVEEYVRGGIRAVAESIDRRSRRPDASLYLLMDFSGNTIVGNISRLPTVVLDETGGGLRRMRYARVDASGEVEREALVRIFDLRGGFRLLVGRDLGEQSRFSTILAGALRLWLAAVIIMAAATWFFVSRRVMKRIDAIAATSQTIMHGNLSGRLPVAGNGDEFDRLATNLNEMLERIELLMQGMKDVTDNIAHDLKTPLTRLRTRVENALREAKTTDDYRDALMATIDESEQLIRIFDALLRIARVEAMAPDADMQPVDVARLAEEMADLYGPVLEDEGGSLATDLGAGPIMALGNRDLIAQGLVNLIENSLKYGRPAEGPLVITVRAGTENGRVILSVADNGPGIAEEDRDRVAGRFVRLDASRTRPGYGLGLSLVKAIARLHGGNLVLKDAAPGLMSCFDLKWAETSGGKSDDAAASERKPG</sequence>
<evidence type="ECO:0000256" key="3">
    <source>
        <dbReference type="ARBA" id="ARBA00012438"/>
    </source>
</evidence>
<dbReference type="InterPro" id="IPR005467">
    <property type="entry name" value="His_kinase_dom"/>
</dbReference>
<dbReference type="InterPro" id="IPR036097">
    <property type="entry name" value="HisK_dim/P_sf"/>
</dbReference>
<dbReference type="EC" id="2.7.13.3" evidence="3"/>
<dbReference type="InterPro" id="IPR003661">
    <property type="entry name" value="HisK_dim/P_dom"/>
</dbReference>
<name>A0ABR9CRH6_9HYPH</name>
<keyword evidence="6 11" id="KW-0812">Transmembrane</keyword>
<dbReference type="Pfam" id="PF02518">
    <property type="entry name" value="HATPase_c"/>
    <property type="match status" value="1"/>
</dbReference>
<keyword evidence="10 11" id="KW-0472">Membrane</keyword>
<dbReference type="InterPro" id="IPR036890">
    <property type="entry name" value="HATPase_C_sf"/>
</dbReference>
<dbReference type="InterPro" id="IPR003660">
    <property type="entry name" value="HAMP_dom"/>
</dbReference>
<dbReference type="EMBL" id="JACYXI010000013">
    <property type="protein sequence ID" value="MBD8893468.1"/>
    <property type="molecule type" value="Genomic_DNA"/>
</dbReference>
<proteinExistence type="predicted"/>
<evidence type="ECO:0000256" key="2">
    <source>
        <dbReference type="ARBA" id="ARBA00004370"/>
    </source>
</evidence>